<protein>
    <submittedName>
        <fullName evidence="1">Uncharacterized protein</fullName>
    </submittedName>
</protein>
<accession>A0A4C1VVQ4</accession>
<proteinExistence type="predicted"/>
<dbReference type="PANTHER" id="PTHR47027:SF30">
    <property type="entry name" value="THAP-TYPE DOMAIN-CONTAINING PROTEIN"/>
    <property type="match status" value="1"/>
</dbReference>
<comment type="caution">
    <text evidence="1">The sequence shown here is derived from an EMBL/GenBank/DDBJ whole genome shotgun (WGS) entry which is preliminary data.</text>
</comment>
<dbReference type="OrthoDB" id="348678at2759"/>
<reference evidence="1 2" key="1">
    <citation type="journal article" date="2019" name="Commun. Biol.">
        <title>The bagworm genome reveals a unique fibroin gene that provides high tensile strength.</title>
        <authorList>
            <person name="Kono N."/>
            <person name="Nakamura H."/>
            <person name="Ohtoshi R."/>
            <person name="Tomita M."/>
            <person name="Numata K."/>
            <person name="Arakawa K."/>
        </authorList>
    </citation>
    <scope>NUCLEOTIDE SEQUENCE [LARGE SCALE GENOMIC DNA]</scope>
</reference>
<organism evidence="1 2">
    <name type="scientific">Eumeta variegata</name>
    <name type="common">Bagworm moth</name>
    <name type="synonym">Eumeta japonica</name>
    <dbReference type="NCBI Taxonomy" id="151549"/>
    <lineage>
        <taxon>Eukaryota</taxon>
        <taxon>Metazoa</taxon>
        <taxon>Ecdysozoa</taxon>
        <taxon>Arthropoda</taxon>
        <taxon>Hexapoda</taxon>
        <taxon>Insecta</taxon>
        <taxon>Pterygota</taxon>
        <taxon>Neoptera</taxon>
        <taxon>Endopterygota</taxon>
        <taxon>Lepidoptera</taxon>
        <taxon>Glossata</taxon>
        <taxon>Ditrysia</taxon>
        <taxon>Tineoidea</taxon>
        <taxon>Psychidae</taxon>
        <taxon>Oiketicinae</taxon>
        <taxon>Eumeta</taxon>
    </lineage>
</organism>
<dbReference type="AlphaFoldDB" id="A0A4C1VVQ4"/>
<dbReference type="STRING" id="151549.A0A4C1VVQ4"/>
<gene>
    <name evidence="1" type="ORF">EVAR_31200_1</name>
</gene>
<evidence type="ECO:0000313" key="1">
    <source>
        <dbReference type="EMBL" id="GBP43316.1"/>
    </source>
</evidence>
<dbReference type="EMBL" id="BGZK01000433">
    <property type="protein sequence ID" value="GBP43316.1"/>
    <property type="molecule type" value="Genomic_DNA"/>
</dbReference>
<keyword evidence="2" id="KW-1185">Reference proteome</keyword>
<evidence type="ECO:0000313" key="2">
    <source>
        <dbReference type="Proteomes" id="UP000299102"/>
    </source>
</evidence>
<sequence>MRRYINRQRARGGFMINLRRDPTRPGPPAPPAPPGIKVMVFERGESTTECDINIEGERVEHVKEFVYFSNLFTNDGNHDRYIERRVNVGNKANGNLLAVMYSKSVSRQAHLAIHNGVLILTFMYDSKSWVWQKKNESRINAVEVRSLCGVCGVSRKDRCRNSDVRERCGLKKDVVTWVERAMLR</sequence>
<dbReference type="Proteomes" id="UP000299102">
    <property type="component" value="Unassembled WGS sequence"/>
</dbReference>
<name>A0A4C1VVQ4_EUMVA</name>
<dbReference type="PANTHER" id="PTHR47027">
    <property type="entry name" value="REVERSE TRANSCRIPTASE DOMAIN-CONTAINING PROTEIN"/>
    <property type="match status" value="1"/>
</dbReference>